<sequence length="344" mass="38205">MKMTTKKMYVRNLNKNTCVKALSMIMFHCTKNSILVEVNMNEALLSKKGKTLLRVASLLLTIEKGQRIPKVESLAQELNVGRGTIQSSLKILEEAKAIELLSRGHLGTFLLQKDVSKLLEFAGVNTITAVMPLPYSKKYEGLATALTTVFHNMGIRLNLAFMRGSNPRLEGVKEGRYDFAVVSFMAAKNAVEKANITIEKRLGAQSYVSKHKIYFADSDKTEIEDGMRIGIDSKSADQRTLAEAEAQGKKVTFVETTYMHLLQSLEAGLIDATVWNADEVQRPTLYAKELTSSLAVRNSQEISETALVAHGDKQTISYLLGLIDKQELLTIQKQVVEGEIIPSY</sequence>
<dbReference type="SUPFAM" id="SSF46785">
    <property type="entry name" value="Winged helix' DNA-binding domain"/>
    <property type="match status" value="1"/>
</dbReference>
<dbReference type="Proteomes" id="UP000216207">
    <property type="component" value="Unassembled WGS sequence"/>
</dbReference>
<dbReference type="Pfam" id="PF14502">
    <property type="entry name" value="HTH_41"/>
    <property type="match status" value="1"/>
</dbReference>
<dbReference type="InterPro" id="IPR032791">
    <property type="entry name" value="YhfZ_C"/>
</dbReference>
<feature type="domain" description="Uncharacterised protein YhfZ C-terminal" evidence="2">
    <location>
        <begin position="114"/>
        <end position="344"/>
    </location>
</feature>
<reference evidence="3 4" key="1">
    <citation type="submission" date="2017-07" db="EMBL/GenBank/DDBJ databases">
        <title>Isolation and whole genome analysis of endospore-forming bacteria from heroin.</title>
        <authorList>
            <person name="Kalinowski J."/>
            <person name="Ahrens B."/>
            <person name="Al-Dilaimi A."/>
            <person name="Winkler A."/>
            <person name="Wibberg D."/>
            <person name="Schleenbecker U."/>
            <person name="Ruckert C."/>
            <person name="Wolfel R."/>
            <person name="Grass G."/>
        </authorList>
    </citation>
    <scope>NUCLEOTIDE SEQUENCE [LARGE SCALE GENOMIC DNA]</scope>
    <source>
        <strain evidence="3 4">7539</strain>
    </source>
</reference>
<dbReference type="Gene3D" id="3.40.190.10">
    <property type="entry name" value="Periplasmic binding protein-like II"/>
    <property type="match status" value="2"/>
</dbReference>
<dbReference type="SUPFAM" id="SSF53850">
    <property type="entry name" value="Periplasmic binding protein-like II"/>
    <property type="match status" value="1"/>
</dbReference>
<evidence type="ECO:0000313" key="3">
    <source>
        <dbReference type="EMBL" id="PAE88586.1"/>
    </source>
</evidence>
<comment type="caution">
    <text evidence="3">The sequence shown here is derived from an EMBL/GenBank/DDBJ whole genome shotgun (WGS) entry which is preliminary data.</text>
</comment>
<evidence type="ECO:0000259" key="2">
    <source>
        <dbReference type="Pfam" id="PF14503"/>
    </source>
</evidence>
<evidence type="ECO:0008006" key="5">
    <source>
        <dbReference type="Google" id="ProtNLM"/>
    </source>
</evidence>
<organism evidence="3 4">
    <name type="scientific">Shouchella clausii</name>
    <name type="common">Alkalihalobacillus clausii</name>
    <dbReference type="NCBI Taxonomy" id="79880"/>
    <lineage>
        <taxon>Bacteria</taxon>
        <taxon>Bacillati</taxon>
        <taxon>Bacillota</taxon>
        <taxon>Bacilli</taxon>
        <taxon>Bacillales</taxon>
        <taxon>Bacillaceae</taxon>
        <taxon>Shouchella</taxon>
    </lineage>
</organism>
<dbReference type="Gene3D" id="1.10.10.10">
    <property type="entry name" value="Winged helix-like DNA-binding domain superfamily/Winged helix DNA-binding domain"/>
    <property type="match status" value="1"/>
</dbReference>
<dbReference type="InterPro" id="IPR036390">
    <property type="entry name" value="WH_DNA-bd_sf"/>
</dbReference>
<proteinExistence type="predicted"/>
<feature type="domain" description="YhfZ helix-turn-helix" evidence="1">
    <location>
        <begin position="64"/>
        <end position="110"/>
    </location>
</feature>
<evidence type="ECO:0000259" key="1">
    <source>
        <dbReference type="Pfam" id="PF14502"/>
    </source>
</evidence>
<evidence type="ECO:0000313" key="4">
    <source>
        <dbReference type="Proteomes" id="UP000216207"/>
    </source>
</evidence>
<dbReference type="InterPro" id="IPR041444">
    <property type="entry name" value="HTH_41"/>
</dbReference>
<name>A0A268NYL8_SHOCL</name>
<dbReference type="AlphaFoldDB" id="A0A268NYL8"/>
<dbReference type="EMBL" id="NPCC01000015">
    <property type="protein sequence ID" value="PAE88586.1"/>
    <property type="molecule type" value="Genomic_DNA"/>
</dbReference>
<protein>
    <recommendedName>
        <fullName evidence="5">HTH gntR-type domain-containing protein</fullName>
    </recommendedName>
</protein>
<gene>
    <name evidence="3" type="ORF">CHH72_13170</name>
</gene>
<dbReference type="NCBIfam" id="NF041241">
    <property type="entry name" value="YhfZ_full"/>
    <property type="match status" value="1"/>
</dbReference>
<accession>A0A268NYL8</accession>
<dbReference type="InterPro" id="IPR036388">
    <property type="entry name" value="WH-like_DNA-bd_sf"/>
</dbReference>
<dbReference type="Pfam" id="PF14503">
    <property type="entry name" value="YhfZ_C"/>
    <property type="match status" value="1"/>
</dbReference>